<dbReference type="InterPro" id="IPR008197">
    <property type="entry name" value="WAP_dom"/>
</dbReference>
<name>A0A7J7KKK9_BUGNE</name>
<evidence type="ECO:0000256" key="2">
    <source>
        <dbReference type="ARBA" id="ARBA00022900"/>
    </source>
</evidence>
<dbReference type="SUPFAM" id="SSF57262">
    <property type="entry name" value="Leech antihemostatic proteins"/>
    <property type="match status" value="1"/>
</dbReference>
<dbReference type="EMBL" id="VXIV02000346">
    <property type="protein sequence ID" value="KAF6038817.1"/>
    <property type="molecule type" value="Genomic_DNA"/>
</dbReference>
<evidence type="ECO:0000256" key="1">
    <source>
        <dbReference type="ARBA" id="ARBA00022690"/>
    </source>
</evidence>
<dbReference type="EMBL" id="VXIV02001955">
    <property type="protein sequence ID" value="KAF6028371.1"/>
    <property type="molecule type" value="Genomic_DNA"/>
</dbReference>
<keyword evidence="7" id="KW-1185">Reference proteome</keyword>
<accession>A0A7J7KKK9</accession>
<dbReference type="PROSITE" id="PS51390">
    <property type="entry name" value="WAP"/>
    <property type="match status" value="1"/>
</dbReference>
<organism evidence="6 7">
    <name type="scientific">Bugula neritina</name>
    <name type="common">Brown bryozoan</name>
    <name type="synonym">Sertularia neritina</name>
    <dbReference type="NCBI Taxonomy" id="10212"/>
    <lineage>
        <taxon>Eukaryota</taxon>
        <taxon>Metazoa</taxon>
        <taxon>Spiralia</taxon>
        <taxon>Lophotrochozoa</taxon>
        <taxon>Bryozoa</taxon>
        <taxon>Gymnolaemata</taxon>
        <taxon>Cheilostomatida</taxon>
        <taxon>Flustrina</taxon>
        <taxon>Buguloidea</taxon>
        <taxon>Bugulidae</taxon>
        <taxon>Bugula</taxon>
    </lineage>
</organism>
<dbReference type="PROSITE" id="PS51252">
    <property type="entry name" value="ANTISTASIN"/>
    <property type="match status" value="2"/>
</dbReference>
<dbReference type="SMART" id="SM00217">
    <property type="entry name" value="WAP"/>
    <property type="match status" value="1"/>
</dbReference>
<dbReference type="GO" id="GO:0004867">
    <property type="term" value="F:serine-type endopeptidase inhibitor activity"/>
    <property type="evidence" value="ECO:0007669"/>
    <property type="project" value="UniProtKB-KW"/>
</dbReference>
<dbReference type="Gene3D" id="2.10.22.10">
    <property type="entry name" value="Antistasin, domain 1"/>
    <property type="match status" value="2"/>
</dbReference>
<dbReference type="AlphaFoldDB" id="A0A7J7KKK9"/>
<proteinExistence type="predicted"/>
<dbReference type="OrthoDB" id="10021323at2759"/>
<dbReference type="InterPro" id="IPR011061">
    <property type="entry name" value="Hirudin/antistatin"/>
</dbReference>
<feature type="domain" description="WAP" evidence="4">
    <location>
        <begin position="142"/>
        <end position="186"/>
    </location>
</feature>
<evidence type="ECO:0008006" key="8">
    <source>
        <dbReference type="Google" id="ProtNLM"/>
    </source>
</evidence>
<dbReference type="GO" id="GO:0005576">
    <property type="term" value="C:extracellular region"/>
    <property type="evidence" value="ECO:0007669"/>
    <property type="project" value="InterPro"/>
</dbReference>
<reference evidence="6 7" key="1">
    <citation type="submission" date="2019-09" db="EMBL/GenBank/DDBJ databases">
        <authorList>
            <person name="Raiko M."/>
            <person name="Komissarov A."/>
            <person name="Rhodes A."/>
            <person name="Kliver S."/>
            <person name="Lim-Fong G."/>
            <person name="Kwan J."/>
            <person name="O'Brien S.J."/>
            <person name="Lopez J.V."/>
        </authorList>
    </citation>
    <scope>NUCLEOTIDE SEQUENCE [LARGE SCALE GENOMIC DNA]</scope>
    <source>
        <strain evidence="6">Kwan_BN1</strain>
    </source>
</reference>
<dbReference type="Pfam" id="PF02822">
    <property type="entry name" value="Antistasin"/>
    <property type="match status" value="2"/>
</dbReference>
<evidence type="ECO:0000313" key="7">
    <source>
        <dbReference type="Proteomes" id="UP000593567"/>
    </source>
</evidence>
<evidence type="ECO:0000313" key="5">
    <source>
        <dbReference type="EMBL" id="KAF6028371.1"/>
    </source>
</evidence>
<protein>
    <recommendedName>
        <fullName evidence="8">Antistasin-like domain-containing protein</fullName>
    </recommendedName>
</protein>
<feature type="domain" description="Antistasin-like" evidence="3">
    <location>
        <begin position="191"/>
        <end position="216"/>
    </location>
</feature>
<gene>
    <name evidence="6" type="ORF">EB796_002878</name>
    <name evidence="5" type="ORF">EB796_013311</name>
</gene>
<feature type="domain" description="Antistasin-like" evidence="3">
    <location>
        <begin position="80"/>
        <end position="105"/>
    </location>
</feature>
<reference evidence="6 7" key="2">
    <citation type="submission" date="2020-06" db="EMBL/GenBank/DDBJ databases">
        <title>Draft genome of Bugula neritina, a colonial animal packing powerful symbionts and potential medicines.</title>
        <authorList>
            <person name="Rayko M."/>
        </authorList>
    </citation>
    <scope>NUCLEOTIDE SEQUENCE [LARGE SCALE GENOMIC DNA]</scope>
    <source>
        <strain evidence="6">Kwan_BN1</strain>
    </source>
</reference>
<evidence type="ECO:0000259" key="4">
    <source>
        <dbReference type="PROSITE" id="PS51390"/>
    </source>
</evidence>
<evidence type="ECO:0000259" key="3">
    <source>
        <dbReference type="PROSITE" id="PS51252"/>
    </source>
</evidence>
<sequence length="222" mass="23834">MSRQLIVYHSVKETINEDYIIIVNQQQGSFPPVNTPNDCPIRCVTTPCPCGAYCSQQSCPVNCPVWKQDKRGCNTCDCECPLVKCSEPCPYGFKTDEFGCQTCQCRDCPLGDQPCSVVRCGSGTTPTVINKPNACPTCKCVANPKPGVCAPRIGFGICIAECTDDAECPGAQKCCGSCPRQCEDPLLKPACPLVLCAKPCPYGSLTDENGCQTCRCRGGFLS</sequence>
<evidence type="ECO:0000313" key="6">
    <source>
        <dbReference type="EMBL" id="KAF6038817.1"/>
    </source>
</evidence>
<dbReference type="InterPro" id="IPR004094">
    <property type="entry name" value="Antistasin-like"/>
</dbReference>
<comment type="caution">
    <text evidence="6">The sequence shown here is derived from an EMBL/GenBank/DDBJ whole genome shotgun (WGS) entry which is preliminary data.</text>
</comment>
<keyword evidence="2" id="KW-0722">Serine protease inhibitor</keyword>
<keyword evidence="1" id="KW-0646">Protease inhibitor</keyword>
<dbReference type="Proteomes" id="UP000593567">
    <property type="component" value="Unassembled WGS sequence"/>
</dbReference>